<evidence type="ECO:0000313" key="8">
    <source>
        <dbReference type="EMBL" id="GJT36145.1"/>
    </source>
</evidence>
<comment type="similarity">
    <text evidence="5">Belongs to the major facilitator superfamily. Phosphate:H(+) symporter (TC 2.A.1.9) family.</text>
</comment>
<keyword evidence="2 6" id="KW-0812">Transmembrane</keyword>
<keyword evidence="4 6" id="KW-0472">Membrane</keyword>
<dbReference type="SUPFAM" id="SSF53067">
    <property type="entry name" value="Actin-like ATPase domain"/>
    <property type="match status" value="1"/>
</dbReference>
<keyword evidence="8" id="KW-0762">Sugar transport</keyword>
<dbReference type="PANTHER" id="PTHR48022:SF2">
    <property type="entry name" value="PLASTIDIC GLUCOSE TRANSPORTER 4"/>
    <property type="match status" value="1"/>
</dbReference>
<protein>
    <submittedName>
        <fullName evidence="8">Plastidic glucose transporter 4</fullName>
    </submittedName>
</protein>
<evidence type="ECO:0000259" key="7">
    <source>
        <dbReference type="Pfam" id="PF00349"/>
    </source>
</evidence>
<dbReference type="Proteomes" id="UP001151760">
    <property type="component" value="Unassembled WGS sequence"/>
</dbReference>
<dbReference type="SUPFAM" id="SSF103473">
    <property type="entry name" value="MFS general substrate transporter"/>
    <property type="match status" value="1"/>
</dbReference>
<dbReference type="InterPro" id="IPR022672">
    <property type="entry name" value="Hexokinase_N"/>
</dbReference>
<gene>
    <name evidence="8" type="ORF">Tco_0926564</name>
</gene>
<evidence type="ECO:0000256" key="3">
    <source>
        <dbReference type="ARBA" id="ARBA00022989"/>
    </source>
</evidence>
<dbReference type="InterPro" id="IPR005828">
    <property type="entry name" value="MFS_sugar_transport-like"/>
</dbReference>
<reference evidence="8" key="1">
    <citation type="journal article" date="2022" name="Int. J. Mol. Sci.">
        <title>Draft Genome of Tanacetum Coccineum: Genomic Comparison of Closely Related Tanacetum-Family Plants.</title>
        <authorList>
            <person name="Yamashiro T."/>
            <person name="Shiraishi A."/>
            <person name="Nakayama K."/>
            <person name="Satake H."/>
        </authorList>
    </citation>
    <scope>NUCLEOTIDE SEQUENCE</scope>
</reference>
<keyword evidence="9" id="KW-1185">Reference proteome</keyword>
<comment type="caution">
    <text evidence="8">The sequence shown here is derived from an EMBL/GenBank/DDBJ whole genome shotgun (WGS) entry which is preliminary data.</text>
</comment>
<evidence type="ECO:0000313" key="9">
    <source>
        <dbReference type="Proteomes" id="UP001151760"/>
    </source>
</evidence>
<accession>A0ABQ5DB88</accession>
<evidence type="ECO:0000256" key="1">
    <source>
        <dbReference type="ARBA" id="ARBA00004141"/>
    </source>
</evidence>
<evidence type="ECO:0000256" key="5">
    <source>
        <dbReference type="ARBA" id="ARBA00044504"/>
    </source>
</evidence>
<dbReference type="InterPro" id="IPR043129">
    <property type="entry name" value="ATPase_NBD"/>
</dbReference>
<dbReference type="EMBL" id="BQNB010015111">
    <property type="protein sequence ID" value="GJT36145.1"/>
    <property type="molecule type" value="Genomic_DNA"/>
</dbReference>
<dbReference type="InterPro" id="IPR036259">
    <property type="entry name" value="MFS_trans_sf"/>
</dbReference>
<sequence length="206" mass="22668">MHSVEMKSPEKTIFVTLEQITTIFATGFYLIDEEGVYYALHLGGTNFRVLQAQLAGKLGIISQEFLEALIPPHLMAGTAQSNIVNITILLSCCSLCPSLGRSWHNFLNNLLSSGPSCGPIPTLLLSEIFASRTRAKAVALSLCMHWITNFFISLCFLSVVTQFGMSKVYLGFATICILVVMYIASIVVETKGRLIEDIERELSTPI</sequence>
<dbReference type="InterPro" id="IPR050360">
    <property type="entry name" value="MFS_Sugar_Transporters"/>
</dbReference>
<organism evidence="8 9">
    <name type="scientific">Tanacetum coccineum</name>
    <dbReference type="NCBI Taxonomy" id="301880"/>
    <lineage>
        <taxon>Eukaryota</taxon>
        <taxon>Viridiplantae</taxon>
        <taxon>Streptophyta</taxon>
        <taxon>Embryophyta</taxon>
        <taxon>Tracheophyta</taxon>
        <taxon>Spermatophyta</taxon>
        <taxon>Magnoliopsida</taxon>
        <taxon>eudicotyledons</taxon>
        <taxon>Gunneridae</taxon>
        <taxon>Pentapetalae</taxon>
        <taxon>asterids</taxon>
        <taxon>campanulids</taxon>
        <taxon>Asterales</taxon>
        <taxon>Asteraceae</taxon>
        <taxon>Asteroideae</taxon>
        <taxon>Anthemideae</taxon>
        <taxon>Anthemidinae</taxon>
        <taxon>Tanacetum</taxon>
    </lineage>
</organism>
<feature type="transmembrane region" description="Helical" evidence="6">
    <location>
        <begin position="169"/>
        <end position="188"/>
    </location>
</feature>
<keyword evidence="8" id="KW-0813">Transport</keyword>
<dbReference type="Gene3D" id="1.20.1250.20">
    <property type="entry name" value="MFS general substrate transporter like domains"/>
    <property type="match status" value="1"/>
</dbReference>
<proteinExistence type="inferred from homology"/>
<feature type="domain" description="Hexokinase N-terminal" evidence="7">
    <location>
        <begin position="32"/>
        <end position="80"/>
    </location>
</feature>
<evidence type="ECO:0000256" key="6">
    <source>
        <dbReference type="SAM" id="Phobius"/>
    </source>
</evidence>
<dbReference type="Pfam" id="PF00083">
    <property type="entry name" value="Sugar_tr"/>
    <property type="match status" value="1"/>
</dbReference>
<evidence type="ECO:0000256" key="2">
    <source>
        <dbReference type="ARBA" id="ARBA00022692"/>
    </source>
</evidence>
<evidence type="ECO:0000256" key="4">
    <source>
        <dbReference type="ARBA" id="ARBA00023136"/>
    </source>
</evidence>
<reference evidence="8" key="2">
    <citation type="submission" date="2022-01" db="EMBL/GenBank/DDBJ databases">
        <authorList>
            <person name="Yamashiro T."/>
            <person name="Shiraishi A."/>
            <person name="Satake H."/>
            <person name="Nakayama K."/>
        </authorList>
    </citation>
    <scope>NUCLEOTIDE SEQUENCE</scope>
</reference>
<keyword evidence="3 6" id="KW-1133">Transmembrane helix</keyword>
<dbReference type="PANTHER" id="PTHR48022">
    <property type="entry name" value="PLASTIDIC GLUCOSE TRANSPORTER 4"/>
    <property type="match status" value="1"/>
</dbReference>
<dbReference type="PRINTS" id="PR00475">
    <property type="entry name" value="HEXOKINASE"/>
</dbReference>
<feature type="transmembrane region" description="Helical" evidence="6">
    <location>
        <begin position="137"/>
        <end position="163"/>
    </location>
</feature>
<comment type="subcellular location">
    <subcellularLocation>
        <location evidence="1">Membrane</location>
        <topology evidence="1">Multi-pass membrane protein</topology>
    </subcellularLocation>
</comment>
<dbReference type="Pfam" id="PF00349">
    <property type="entry name" value="Hexokinase_1"/>
    <property type="match status" value="1"/>
</dbReference>
<name>A0ABQ5DB88_9ASTR</name>